<dbReference type="STRING" id="985054.SAMN05444358_102110"/>
<keyword evidence="8" id="KW-0732">Signal</keyword>
<feature type="chain" id="PRO_5010245445" evidence="8">
    <location>
        <begin position="21"/>
        <end position="303"/>
    </location>
</feature>
<evidence type="ECO:0000313" key="11">
    <source>
        <dbReference type="Proteomes" id="UP000183400"/>
    </source>
</evidence>
<feature type="transmembrane region" description="Helical" evidence="7">
    <location>
        <begin position="207"/>
        <end position="230"/>
    </location>
</feature>
<name>A0A1H2XZV0_9RHOB</name>
<keyword evidence="6" id="KW-0813">Transport</keyword>
<feature type="domain" description="MotA/TolQ/ExbB proton channel" evidence="9">
    <location>
        <begin position="164"/>
        <end position="283"/>
    </location>
</feature>
<keyword evidence="4 7" id="KW-1133">Transmembrane helix</keyword>
<keyword evidence="2" id="KW-1003">Cell membrane</keyword>
<dbReference type="Proteomes" id="UP000183400">
    <property type="component" value="Unassembled WGS sequence"/>
</dbReference>
<organism evidence="10 11">
    <name type="scientific">Ruegeria halocynthiae</name>
    <dbReference type="NCBI Taxonomy" id="985054"/>
    <lineage>
        <taxon>Bacteria</taxon>
        <taxon>Pseudomonadati</taxon>
        <taxon>Pseudomonadota</taxon>
        <taxon>Alphaproteobacteria</taxon>
        <taxon>Rhodobacterales</taxon>
        <taxon>Roseobacteraceae</taxon>
        <taxon>Ruegeria</taxon>
    </lineage>
</organism>
<evidence type="ECO:0000259" key="9">
    <source>
        <dbReference type="Pfam" id="PF01618"/>
    </source>
</evidence>
<dbReference type="PANTHER" id="PTHR30625">
    <property type="entry name" value="PROTEIN TOLQ"/>
    <property type="match status" value="1"/>
</dbReference>
<evidence type="ECO:0000256" key="8">
    <source>
        <dbReference type="SAM" id="SignalP"/>
    </source>
</evidence>
<evidence type="ECO:0000256" key="4">
    <source>
        <dbReference type="ARBA" id="ARBA00022989"/>
    </source>
</evidence>
<evidence type="ECO:0000256" key="1">
    <source>
        <dbReference type="ARBA" id="ARBA00004651"/>
    </source>
</evidence>
<dbReference type="EMBL" id="FNNP01000002">
    <property type="protein sequence ID" value="SDW98245.1"/>
    <property type="molecule type" value="Genomic_DNA"/>
</dbReference>
<feature type="signal peptide" evidence="8">
    <location>
        <begin position="1"/>
        <end position="20"/>
    </location>
</feature>
<dbReference type="RefSeq" id="WP_074736644.1">
    <property type="nucleotide sequence ID" value="NZ_FNNP01000002.1"/>
</dbReference>
<dbReference type="InterPro" id="IPR050790">
    <property type="entry name" value="ExbB/TolQ_transport"/>
</dbReference>
<comment type="subcellular location">
    <subcellularLocation>
        <location evidence="1">Cell membrane</location>
        <topology evidence="1">Multi-pass membrane protein</topology>
    </subcellularLocation>
    <subcellularLocation>
        <location evidence="6">Membrane</location>
        <topology evidence="6">Multi-pass membrane protein</topology>
    </subcellularLocation>
</comment>
<dbReference type="Pfam" id="PF01618">
    <property type="entry name" value="MotA_ExbB"/>
    <property type="match status" value="1"/>
</dbReference>
<evidence type="ECO:0000256" key="6">
    <source>
        <dbReference type="RuleBase" id="RU004057"/>
    </source>
</evidence>
<keyword evidence="3 7" id="KW-0812">Transmembrane</keyword>
<keyword evidence="5 7" id="KW-0472">Membrane</keyword>
<feature type="transmembrane region" description="Helical" evidence="7">
    <location>
        <begin position="106"/>
        <end position="125"/>
    </location>
</feature>
<evidence type="ECO:0000313" key="10">
    <source>
        <dbReference type="EMBL" id="SDW98245.1"/>
    </source>
</evidence>
<sequence length="303" mass="31930">MNLRMILLATLVTIPAPLAAQITQTEPKVSTQSPALADTIPSQAEVAAPTIAPAPLPVDATDAGLGETPTLLPPTEPLAPQQEVWQTAQDASERATAFLQNGGPSIWVIAALSVITAALILWKIWRLALIGAWSRGKAGQALKLFERGDINAALAIVDNRRGIRSKVVANAIRAIHYLPEDRAREETARVAKREIAQAGIGLRALELIATIAPLLGLLGTVLGMITAFQALQQAGNRADPALLAGGIWEALLTTAAGMAVAIPASAALTWFEAVIERIRRDVEDGATRLFVAGARIDLKLAAE</sequence>
<keyword evidence="6" id="KW-0653">Protein transport</keyword>
<dbReference type="GO" id="GO:0005886">
    <property type="term" value="C:plasma membrane"/>
    <property type="evidence" value="ECO:0007669"/>
    <property type="project" value="UniProtKB-SubCell"/>
</dbReference>
<evidence type="ECO:0000256" key="7">
    <source>
        <dbReference type="SAM" id="Phobius"/>
    </source>
</evidence>
<dbReference type="AlphaFoldDB" id="A0A1H2XZV0"/>
<proteinExistence type="inferred from homology"/>
<accession>A0A1H2XZV0</accession>
<evidence type="ECO:0000256" key="3">
    <source>
        <dbReference type="ARBA" id="ARBA00022692"/>
    </source>
</evidence>
<dbReference type="PANTHER" id="PTHR30625:SF11">
    <property type="entry name" value="MOTA_TOLQ_EXBB PROTON CHANNEL DOMAIN-CONTAINING PROTEIN"/>
    <property type="match status" value="1"/>
</dbReference>
<feature type="transmembrane region" description="Helical" evidence="7">
    <location>
        <begin position="250"/>
        <end position="271"/>
    </location>
</feature>
<keyword evidence="11" id="KW-1185">Reference proteome</keyword>
<gene>
    <name evidence="10" type="ORF">SAMN05444358_102110</name>
</gene>
<dbReference type="GO" id="GO:0017038">
    <property type="term" value="P:protein import"/>
    <property type="evidence" value="ECO:0007669"/>
    <property type="project" value="TreeGrafter"/>
</dbReference>
<comment type="similarity">
    <text evidence="6">Belongs to the exbB/tolQ family.</text>
</comment>
<reference evidence="11" key="1">
    <citation type="submission" date="2016-10" db="EMBL/GenBank/DDBJ databases">
        <authorList>
            <person name="Varghese N."/>
            <person name="Submissions S."/>
        </authorList>
    </citation>
    <scope>NUCLEOTIDE SEQUENCE [LARGE SCALE GENOMIC DNA]</scope>
    <source>
        <strain evidence="11">DSM 27839</strain>
    </source>
</reference>
<dbReference type="OrthoDB" id="4045at2"/>
<protein>
    <submittedName>
        <fullName evidence="10">Outer membrane transport energization protein ExbB</fullName>
    </submittedName>
</protein>
<evidence type="ECO:0000256" key="2">
    <source>
        <dbReference type="ARBA" id="ARBA00022475"/>
    </source>
</evidence>
<evidence type="ECO:0000256" key="5">
    <source>
        <dbReference type="ARBA" id="ARBA00023136"/>
    </source>
</evidence>
<dbReference type="InterPro" id="IPR002898">
    <property type="entry name" value="MotA_ExbB_proton_chnl"/>
</dbReference>